<gene>
    <name evidence="2" type="ORF">TorRG33x02_259660</name>
</gene>
<evidence type="ECO:0008006" key="4">
    <source>
        <dbReference type="Google" id="ProtNLM"/>
    </source>
</evidence>
<dbReference type="Proteomes" id="UP000237000">
    <property type="component" value="Unassembled WGS sequence"/>
</dbReference>
<keyword evidence="1" id="KW-0732">Signal</keyword>
<feature type="signal peptide" evidence="1">
    <location>
        <begin position="1"/>
        <end position="19"/>
    </location>
</feature>
<proteinExistence type="predicted"/>
<evidence type="ECO:0000256" key="1">
    <source>
        <dbReference type="SAM" id="SignalP"/>
    </source>
</evidence>
<feature type="non-terminal residue" evidence="2">
    <location>
        <position position="78"/>
    </location>
</feature>
<protein>
    <recommendedName>
        <fullName evidence="4">Secreted protein</fullName>
    </recommendedName>
</protein>
<dbReference type="EMBL" id="JXTC01000290">
    <property type="protein sequence ID" value="PON69139.1"/>
    <property type="molecule type" value="Genomic_DNA"/>
</dbReference>
<dbReference type="InParanoid" id="A0A2P5D756"/>
<sequence length="78" mass="8296">MRTSAEALVFVNLIQLSLSSSSTCKNSANAIVGLASLSASSLMWPNRMALDLKWRFTRRASGGCLGCQSRQSQIACAA</sequence>
<reference evidence="3" key="1">
    <citation type="submission" date="2016-06" db="EMBL/GenBank/DDBJ databases">
        <title>Parallel loss of symbiosis genes in relatives of nitrogen-fixing non-legume Parasponia.</title>
        <authorList>
            <person name="Van Velzen R."/>
            <person name="Holmer R."/>
            <person name="Bu F."/>
            <person name="Rutten L."/>
            <person name="Van Zeijl A."/>
            <person name="Liu W."/>
            <person name="Santuari L."/>
            <person name="Cao Q."/>
            <person name="Sharma T."/>
            <person name="Shen D."/>
            <person name="Roswanjaya Y."/>
            <person name="Wardhani T."/>
            <person name="Kalhor M.S."/>
            <person name="Jansen J."/>
            <person name="Van den Hoogen J."/>
            <person name="Gungor B."/>
            <person name="Hartog M."/>
            <person name="Hontelez J."/>
            <person name="Verver J."/>
            <person name="Yang W.-C."/>
            <person name="Schijlen E."/>
            <person name="Repin R."/>
            <person name="Schilthuizen M."/>
            <person name="Schranz E."/>
            <person name="Heidstra R."/>
            <person name="Miyata K."/>
            <person name="Fedorova E."/>
            <person name="Kohlen W."/>
            <person name="Bisseling T."/>
            <person name="Smit S."/>
            <person name="Geurts R."/>
        </authorList>
    </citation>
    <scope>NUCLEOTIDE SEQUENCE [LARGE SCALE GENOMIC DNA]</scope>
    <source>
        <strain evidence="3">cv. RG33-2</strain>
    </source>
</reference>
<accession>A0A2P5D756</accession>
<comment type="caution">
    <text evidence="2">The sequence shown here is derived from an EMBL/GenBank/DDBJ whole genome shotgun (WGS) entry which is preliminary data.</text>
</comment>
<name>A0A2P5D756_TREOI</name>
<evidence type="ECO:0000313" key="2">
    <source>
        <dbReference type="EMBL" id="PON69139.1"/>
    </source>
</evidence>
<evidence type="ECO:0000313" key="3">
    <source>
        <dbReference type="Proteomes" id="UP000237000"/>
    </source>
</evidence>
<feature type="chain" id="PRO_5015147780" description="Secreted protein" evidence="1">
    <location>
        <begin position="20"/>
        <end position="78"/>
    </location>
</feature>
<keyword evidence="3" id="KW-1185">Reference proteome</keyword>
<dbReference type="AlphaFoldDB" id="A0A2P5D756"/>
<organism evidence="2 3">
    <name type="scientific">Trema orientale</name>
    <name type="common">Charcoal tree</name>
    <name type="synonym">Celtis orientalis</name>
    <dbReference type="NCBI Taxonomy" id="63057"/>
    <lineage>
        <taxon>Eukaryota</taxon>
        <taxon>Viridiplantae</taxon>
        <taxon>Streptophyta</taxon>
        <taxon>Embryophyta</taxon>
        <taxon>Tracheophyta</taxon>
        <taxon>Spermatophyta</taxon>
        <taxon>Magnoliopsida</taxon>
        <taxon>eudicotyledons</taxon>
        <taxon>Gunneridae</taxon>
        <taxon>Pentapetalae</taxon>
        <taxon>rosids</taxon>
        <taxon>fabids</taxon>
        <taxon>Rosales</taxon>
        <taxon>Cannabaceae</taxon>
        <taxon>Trema</taxon>
    </lineage>
</organism>